<dbReference type="InterPro" id="IPR036179">
    <property type="entry name" value="Ig-like_dom_sf"/>
</dbReference>
<dbReference type="GeneID" id="117651981"/>
<dbReference type="SUPFAM" id="SSF48726">
    <property type="entry name" value="Immunoglobulin"/>
    <property type="match status" value="2"/>
</dbReference>
<dbReference type="InterPro" id="IPR013783">
    <property type="entry name" value="Ig-like_fold"/>
</dbReference>
<keyword evidence="6" id="KW-1185">Reference proteome</keyword>
<dbReference type="SMART" id="SM00408">
    <property type="entry name" value="IGc2"/>
    <property type="match status" value="2"/>
</dbReference>
<evidence type="ECO:0000313" key="6">
    <source>
        <dbReference type="Proteomes" id="UP000515158"/>
    </source>
</evidence>
<gene>
    <name evidence="7" type="primary">LOC117651981</name>
</gene>
<dbReference type="InParanoid" id="A0A6P9A3R3"/>
<dbReference type="PANTHER" id="PTHR12231">
    <property type="entry name" value="CTX-RELATED TYPE I TRANSMEMBRANE PROTEIN"/>
    <property type="match status" value="1"/>
</dbReference>
<evidence type="ECO:0000256" key="2">
    <source>
        <dbReference type="ARBA" id="ARBA00022737"/>
    </source>
</evidence>
<accession>A0A6P9A3R3</accession>
<dbReference type="PROSITE" id="PS50835">
    <property type="entry name" value="IG_LIKE"/>
    <property type="match status" value="3"/>
</dbReference>
<dbReference type="InterPro" id="IPR003599">
    <property type="entry name" value="Ig_sub"/>
</dbReference>
<dbReference type="PANTHER" id="PTHR12231:SF246">
    <property type="entry name" value="ROUNDABOUT 1, ISOFORM A-RELATED"/>
    <property type="match status" value="1"/>
</dbReference>
<feature type="domain" description="Ig-like" evidence="5">
    <location>
        <begin position="35"/>
        <end position="127"/>
    </location>
</feature>
<dbReference type="InterPro" id="IPR051170">
    <property type="entry name" value="Neural/epithelial_adhesion"/>
</dbReference>
<dbReference type="Gene3D" id="2.60.40.10">
    <property type="entry name" value="Immunoglobulins"/>
    <property type="match status" value="3"/>
</dbReference>
<organism evidence="7">
    <name type="scientific">Thrips palmi</name>
    <name type="common">Melon thrips</name>
    <dbReference type="NCBI Taxonomy" id="161013"/>
    <lineage>
        <taxon>Eukaryota</taxon>
        <taxon>Metazoa</taxon>
        <taxon>Ecdysozoa</taxon>
        <taxon>Arthropoda</taxon>
        <taxon>Hexapoda</taxon>
        <taxon>Insecta</taxon>
        <taxon>Pterygota</taxon>
        <taxon>Neoptera</taxon>
        <taxon>Paraneoptera</taxon>
        <taxon>Thysanoptera</taxon>
        <taxon>Terebrantia</taxon>
        <taxon>Thripoidea</taxon>
        <taxon>Thripidae</taxon>
        <taxon>Thrips</taxon>
    </lineage>
</organism>
<feature type="domain" description="Ig-like" evidence="5">
    <location>
        <begin position="234"/>
        <end position="267"/>
    </location>
</feature>
<name>A0A6P9A3R3_THRPL</name>
<proteinExistence type="predicted"/>
<feature type="domain" description="Ig-like" evidence="5">
    <location>
        <begin position="133"/>
        <end position="229"/>
    </location>
</feature>
<evidence type="ECO:0000313" key="7">
    <source>
        <dbReference type="RefSeq" id="XP_034252497.1"/>
    </source>
</evidence>
<evidence type="ECO:0000259" key="5">
    <source>
        <dbReference type="PROSITE" id="PS50835"/>
    </source>
</evidence>
<keyword evidence="1" id="KW-0732">Signal</keyword>
<dbReference type="Proteomes" id="UP000515158">
    <property type="component" value="Unplaced"/>
</dbReference>
<evidence type="ECO:0000256" key="1">
    <source>
        <dbReference type="ARBA" id="ARBA00022729"/>
    </source>
</evidence>
<keyword evidence="4" id="KW-0393">Immunoglobulin domain</keyword>
<keyword evidence="2" id="KW-0677">Repeat</keyword>
<dbReference type="OrthoDB" id="428111at2759"/>
<sequence>MERHCNEGGVLDLRVEAFSSVGVDRGVLAGDTRAPRITEHPVSAAGLRTDPMTLRCQADGRPAPNVTWTKDGKALEVELQGGFSHRVVLPGGNLFFLRLDPADAGAYRCVADNGVGDPAVSREATLEVAYLKHEFRAAPTSQMVTAGDTVLLQCGPPRGRPDPAVQWRKDGRRLDVDEHGQHGDRQPRLRLVDGTNLAIRDARPADSGRYQCVAQNVAATRESPEASLQVAVPPHFVTRPSDTTALLGSSAVLRCEVAGDPKPSVNA</sequence>
<dbReference type="Pfam" id="PF13927">
    <property type="entry name" value="Ig_3"/>
    <property type="match status" value="2"/>
</dbReference>
<reference evidence="7" key="1">
    <citation type="submission" date="2025-08" db="UniProtKB">
        <authorList>
            <consortium name="RefSeq"/>
        </authorList>
    </citation>
    <scope>IDENTIFICATION</scope>
    <source>
        <tissue evidence="7">Total insect</tissue>
    </source>
</reference>
<evidence type="ECO:0000256" key="3">
    <source>
        <dbReference type="ARBA" id="ARBA00023157"/>
    </source>
</evidence>
<keyword evidence="3" id="KW-1015">Disulfide bond</keyword>
<dbReference type="InterPro" id="IPR007110">
    <property type="entry name" value="Ig-like_dom"/>
</dbReference>
<dbReference type="RefSeq" id="XP_034252497.1">
    <property type="nucleotide sequence ID" value="XM_034396606.1"/>
</dbReference>
<protein>
    <submittedName>
        <fullName evidence="7">Roundabout homolog 2-like</fullName>
    </submittedName>
</protein>
<dbReference type="AlphaFoldDB" id="A0A6P9A3R3"/>
<evidence type="ECO:0000256" key="4">
    <source>
        <dbReference type="ARBA" id="ARBA00023319"/>
    </source>
</evidence>
<dbReference type="InterPro" id="IPR003598">
    <property type="entry name" value="Ig_sub2"/>
</dbReference>
<dbReference type="KEGG" id="tpal:117651981"/>
<dbReference type="SMART" id="SM00409">
    <property type="entry name" value="IG"/>
    <property type="match status" value="2"/>
</dbReference>